<evidence type="ECO:0000313" key="3">
    <source>
        <dbReference type="Proteomes" id="UP001501920"/>
    </source>
</evidence>
<organism evidence="2 3">
    <name type="scientific">Pygocentrus nattereri</name>
    <name type="common">Red-bellied piranha</name>
    <dbReference type="NCBI Taxonomy" id="42514"/>
    <lineage>
        <taxon>Eukaryota</taxon>
        <taxon>Metazoa</taxon>
        <taxon>Chordata</taxon>
        <taxon>Craniata</taxon>
        <taxon>Vertebrata</taxon>
        <taxon>Euteleostomi</taxon>
        <taxon>Actinopterygii</taxon>
        <taxon>Neopterygii</taxon>
        <taxon>Teleostei</taxon>
        <taxon>Ostariophysi</taxon>
        <taxon>Characiformes</taxon>
        <taxon>Characoidei</taxon>
        <taxon>Pygocentrus</taxon>
    </lineage>
</organism>
<dbReference type="InterPro" id="IPR038269">
    <property type="entry name" value="SCAN_sf"/>
</dbReference>
<reference evidence="2" key="2">
    <citation type="submission" date="2025-08" db="UniProtKB">
        <authorList>
            <consortium name="Ensembl"/>
        </authorList>
    </citation>
    <scope>IDENTIFICATION</scope>
</reference>
<dbReference type="Pfam" id="PF02023">
    <property type="entry name" value="SCAN"/>
    <property type="match status" value="1"/>
</dbReference>
<protein>
    <recommendedName>
        <fullName evidence="1">SCAN box domain-containing protein</fullName>
    </recommendedName>
</protein>
<feature type="domain" description="SCAN box" evidence="1">
    <location>
        <begin position="40"/>
        <end position="93"/>
    </location>
</feature>
<dbReference type="Proteomes" id="UP001501920">
    <property type="component" value="Chromosome 4"/>
</dbReference>
<dbReference type="GeneTree" id="ENSGT00940000180255"/>
<dbReference type="SUPFAM" id="SSF47353">
    <property type="entry name" value="Retrovirus capsid dimerization domain-like"/>
    <property type="match status" value="1"/>
</dbReference>
<name>A0AAR2IM63_PYGNA</name>
<dbReference type="PROSITE" id="PS50804">
    <property type="entry name" value="SCAN_BOX"/>
    <property type="match status" value="1"/>
</dbReference>
<dbReference type="InterPro" id="IPR003309">
    <property type="entry name" value="SCAN_dom"/>
</dbReference>
<evidence type="ECO:0000313" key="2">
    <source>
        <dbReference type="Ensembl" id="ENSPNAP00000038801.1"/>
    </source>
</evidence>
<sequence length="114" mass="13261">SELNTCKRGFLGSYWSRIGQTPEQQFCSLTLQVFDQPFVLAQQINSCRRWLLSEEHISEKVFNLLVLEQFIACLHEETAACVQCHQPETLDEARKKGVLRVHVKPWWTLAVFEP</sequence>
<reference evidence="2 3" key="1">
    <citation type="submission" date="2020-10" db="EMBL/GenBank/DDBJ databases">
        <title>Pygocentrus nattereri (red-bellied piranha) genome, fPygNat1, primary haplotype.</title>
        <authorList>
            <person name="Myers G."/>
            <person name="Meyer A."/>
            <person name="Karagic N."/>
            <person name="Pippel M."/>
            <person name="Winkler S."/>
            <person name="Tracey A."/>
            <person name="Wood J."/>
            <person name="Formenti G."/>
            <person name="Howe K."/>
            <person name="Fedrigo O."/>
            <person name="Jarvis E.D."/>
        </authorList>
    </citation>
    <scope>NUCLEOTIDE SEQUENCE [LARGE SCALE GENOMIC DNA]</scope>
</reference>
<accession>A0AAR2IM63</accession>
<keyword evidence="3" id="KW-1185">Reference proteome</keyword>
<reference evidence="2" key="3">
    <citation type="submission" date="2025-09" db="UniProtKB">
        <authorList>
            <consortium name="Ensembl"/>
        </authorList>
    </citation>
    <scope>IDENTIFICATION</scope>
</reference>
<proteinExistence type="predicted"/>
<dbReference type="Ensembl" id="ENSPNAT00000045987.1">
    <property type="protein sequence ID" value="ENSPNAP00000038801.1"/>
    <property type="gene ID" value="ENSPNAG00000034049.1"/>
</dbReference>
<dbReference type="Gene3D" id="1.10.4020.10">
    <property type="entry name" value="DNA breaking-rejoining enzymes"/>
    <property type="match status" value="1"/>
</dbReference>
<dbReference type="AlphaFoldDB" id="A0AAR2IM63"/>
<evidence type="ECO:0000259" key="1">
    <source>
        <dbReference type="PROSITE" id="PS50804"/>
    </source>
</evidence>